<comment type="caution">
    <text evidence="2">The sequence shown here is derived from an EMBL/GenBank/DDBJ whole genome shotgun (WGS) entry which is preliminary data.</text>
</comment>
<evidence type="ECO:0000313" key="2">
    <source>
        <dbReference type="EMBL" id="KAF6485636.1"/>
    </source>
</evidence>
<keyword evidence="3" id="KW-1185">Reference proteome</keyword>
<feature type="region of interest" description="Disordered" evidence="1">
    <location>
        <begin position="1"/>
        <end position="56"/>
    </location>
</feature>
<dbReference type="Proteomes" id="UP000593571">
    <property type="component" value="Unassembled WGS sequence"/>
</dbReference>
<feature type="compositionally biased region" description="Basic and acidic residues" evidence="1">
    <location>
        <begin position="8"/>
        <end position="22"/>
    </location>
</feature>
<accession>A0A7J8ILV0</accession>
<evidence type="ECO:0000256" key="1">
    <source>
        <dbReference type="SAM" id="MobiDB-lite"/>
    </source>
</evidence>
<organism evidence="2 3">
    <name type="scientific">Rousettus aegyptiacus</name>
    <name type="common">Egyptian fruit bat</name>
    <name type="synonym">Pteropus aegyptiacus</name>
    <dbReference type="NCBI Taxonomy" id="9407"/>
    <lineage>
        <taxon>Eukaryota</taxon>
        <taxon>Metazoa</taxon>
        <taxon>Chordata</taxon>
        <taxon>Craniata</taxon>
        <taxon>Vertebrata</taxon>
        <taxon>Euteleostomi</taxon>
        <taxon>Mammalia</taxon>
        <taxon>Eutheria</taxon>
        <taxon>Laurasiatheria</taxon>
        <taxon>Chiroptera</taxon>
        <taxon>Yinpterochiroptera</taxon>
        <taxon>Pteropodoidea</taxon>
        <taxon>Pteropodidae</taxon>
        <taxon>Rousettinae</taxon>
        <taxon>Rousettus</taxon>
    </lineage>
</organism>
<proteinExistence type="predicted"/>
<reference evidence="2 3" key="1">
    <citation type="journal article" date="2020" name="Nature">
        <title>Six reference-quality genomes reveal evolution of bat adaptations.</title>
        <authorList>
            <person name="Jebb D."/>
            <person name="Huang Z."/>
            <person name="Pippel M."/>
            <person name="Hughes G.M."/>
            <person name="Lavrichenko K."/>
            <person name="Devanna P."/>
            <person name="Winkler S."/>
            <person name="Jermiin L.S."/>
            <person name="Skirmuntt E.C."/>
            <person name="Katzourakis A."/>
            <person name="Burkitt-Gray L."/>
            <person name="Ray D.A."/>
            <person name="Sullivan K.A.M."/>
            <person name="Roscito J.G."/>
            <person name="Kirilenko B.M."/>
            <person name="Davalos L.M."/>
            <person name="Corthals A.P."/>
            <person name="Power M.L."/>
            <person name="Jones G."/>
            <person name="Ransome R.D."/>
            <person name="Dechmann D.K.N."/>
            <person name="Locatelli A.G."/>
            <person name="Puechmaille S.J."/>
            <person name="Fedrigo O."/>
            <person name="Jarvis E.D."/>
            <person name="Hiller M."/>
            <person name="Vernes S.C."/>
            <person name="Myers E.W."/>
            <person name="Teeling E.C."/>
        </authorList>
    </citation>
    <scope>NUCLEOTIDE SEQUENCE [LARGE SCALE GENOMIC DNA]</scope>
    <source>
        <strain evidence="2">MRouAeg1</strain>
        <tissue evidence="2">Muscle</tissue>
    </source>
</reference>
<evidence type="ECO:0000313" key="3">
    <source>
        <dbReference type="Proteomes" id="UP000593571"/>
    </source>
</evidence>
<protein>
    <submittedName>
        <fullName evidence="2">Uncharacterized protein</fullName>
    </submittedName>
</protein>
<dbReference type="AlphaFoldDB" id="A0A7J8ILV0"/>
<name>A0A7J8ILV0_ROUAE</name>
<dbReference type="EMBL" id="JACASE010000003">
    <property type="protein sequence ID" value="KAF6485636.1"/>
    <property type="molecule type" value="Genomic_DNA"/>
</dbReference>
<gene>
    <name evidence="2" type="ORF">HJG63_010771</name>
</gene>
<sequence>MVDSFDQLGKEDGGVAREDRSAETFASSTSMVVQREPDERGSTGQGTASWTRKRGEGMDAEPWCEIALDARIDNILWRRQSEDGCRFGHVHRHKGTCLRVQGTLFSSAKSEARLSAEGRKLGMPRSLVKSGEALQ</sequence>